<gene>
    <name evidence="1" type="ORF">WMO26_06835</name>
</gene>
<dbReference type="InterPro" id="IPR023214">
    <property type="entry name" value="HAD_sf"/>
</dbReference>
<dbReference type="SUPFAM" id="SSF56784">
    <property type="entry name" value="HAD-like"/>
    <property type="match status" value="1"/>
</dbReference>
<sequence length="213" mass="24318">MNYSYLLFDFDGTLADSYGMVLAITHTLLRRHGITKVEPEHFRDRDDLPVAQKVRMLSFMMKIRPEFIALYGENLEKIHLFDGMLELLLACSKRGYRIAVLSSNAVENIRSFFHRYPLPFELEIVSSNGLFGKHKTIKEFAKEHGVTVSDLLYIGDEIRDVKACNRCGADIAFVRWGLDAGASLEECKVQYEVDTPRELAELLLGKEKAAERP</sequence>
<dbReference type="Pfam" id="PF13419">
    <property type="entry name" value="HAD_2"/>
    <property type="match status" value="1"/>
</dbReference>
<dbReference type="Gene3D" id="1.10.150.240">
    <property type="entry name" value="Putative phosphatase, domain 2"/>
    <property type="match status" value="1"/>
</dbReference>
<proteinExistence type="predicted"/>
<reference evidence="1 2" key="1">
    <citation type="submission" date="2024-03" db="EMBL/GenBank/DDBJ databases">
        <title>Human intestinal bacterial collection.</title>
        <authorList>
            <person name="Pauvert C."/>
            <person name="Hitch T.C.A."/>
            <person name="Clavel T."/>
        </authorList>
    </citation>
    <scope>NUCLEOTIDE SEQUENCE [LARGE SCALE GENOMIC DNA]</scope>
    <source>
        <strain evidence="1 2">CLA-JM-H44</strain>
    </source>
</reference>
<protein>
    <submittedName>
        <fullName evidence="1">HAD hydrolase-like protein</fullName>
    </submittedName>
</protein>
<dbReference type="InterPro" id="IPR036412">
    <property type="entry name" value="HAD-like_sf"/>
</dbReference>
<evidence type="ECO:0000313" key="1">
    <source>
        <dbReference type="EMBL" id="MEQ2440536.1"/>
    </source>
</evidence>
<dbReference type="InterPro" id="IPR023198">
    <property type="entry name" value="PGP-like_dom2"/>
</dbReference>
<organism evidence="1 2">
    <name type="scientific">Solibaculum intestinale</name>
    <dbReference type="NCBI Taxonomy" id="3133165"/>
    <lineage>
        <taxon>Bacteria</taxon>
        <taxon>Bacillati</taxon>
        <taxon>Bacillota</taxon>
        <taxon>Clostridia</taxon>
        <taxon>Eubacteriales</taxon>
        <taxon>Oscillospiraceae</taxon>
        <taxon>Solibaculum</taxon>
    </lineage>
</organism>
<accession>A0ABV1DZQ1</accession>
<dbReference type="InterPro" id="IPR041492">
    <property type="entry name" value="HAD_2"/>
</dbReference>
<dbReference type="InterPro" id="IPR050155">
    <property type="entry name" value="HAD-like_hydrolase_sf"/>
</dbReference>
<dbReference type="Gene3D" id="3.40.50.1000">
    <property type="entry name" value="HAD superfamily/HAD-like"/>
    <property type="match status" value="1"/>
</dbReference>
<dbReference type="SFLD" id="SFLDG01129">
    <property type="entry name" value="C1.5:_HAD__Beta-PGM__Phosphata"/>
    <property type="match status" value="1"/>
</dbReference>
<dbReference type="EMBL" id="JBBMFD010000009">
    <property type="protein sequence ID" value="MEQ2440536.1"/>
    <property type="molecule type" value="Genomic_DNA"/>
</dbReference>
<dbReference type="RefSeq" id="WP_349219165.1">
    <property type="nucleotide sequence ID" value="NZ_JBBMFD010000009.1"/>
</dbReference>
<dbReference type="SFLD" id="SFLDS00003">
    <property type="entry name" value="Haloacid_Dehalogenase"/>
    <property type="match status" value="1"/>
</dbReference>
<name>A0ABV1DZQ1_9FIRM</name>
<dbReference type="PANTHER" id="PTHR43434">
    <property type="entry name" value="PHOSPHOGLYCOLATE PHOSPHATASE"/>
    <property type="match status" value="1"/>
</dbReference>
<comment type="caution">
    <text evidence="1">The sequence shown here is derived from an EMBL/GenBank/DDBJ whole genome shotgun (WGS) entry which is preliminary data.</text>
</comment>
<evidence type="ECO:0000313" key="2">
    <source>
        <dbReference type="Proteomes" id="UP001489509"/>
    </source>
</evidence>
<dbReference type="PANTHER" id="PTHR43434:SF13">
    <property type="entry name" value="PHOSPHOGLYCOLATE PHOSPHATASE"/>
    <property type="match status" value="1"/>
</dbReference>
<keyword evidence="2" id="KW-1185">Reference proteome</keyword>
<dbReference type="Proteomes" id="UP001489509">
    <property type="component" value="Unassembled WGS sequence"/>
</dbReference>